<dbReference type="AlphaFoldDB" id="A0A3B0SHL0"/>
<keyword evidence="3" id="KW-0645">Protease</keyword>
<dbReference type="GO" id="GO:0004177">
    <property type="term" value="F:aminopeptidase activity"/>
    <property type="evidence" value="ECO:0007669"/>
    <property type="project" value="UniProtKB-KW"/>
</dbReference>
<evidence type="ECO:0000259" key="2">
    <source>
        <dbReference type="Pfam" id="PF01433"/>
    </source>
</evidence>
<reference evidence="3" key="1">
    <citation type="submission" date="2018-06" db="EMBL/GenBank/DDBJ databases">
        <authorList>
            <person name="Zhirakovskaya E."/>
        </authorList>
    </citation>
    <scope>NUCLEOTIDE SEQUENCE</scope>
</reference>
<protein>
    <submittedName>
        <fullName evidence="3">Zn-dependent aminopeptidase</fullName>
    </submittedName>
</protein>
<evidence type="ECO:0000256" key="1">
    <source>
        <dbReference type="SAM" id="MobiDB-lite"/>
    </source>
</evidence>
<feature type="domain" description="Peptidase M1 membrane alanine aminopeptidase" evidence="2">
    <location>
        <begin position="4"/>
        <end position="156"/>
    </location>
</feature>
<dbReference type="SUPFAM" id="SSF55486">
    <property type="entry name" value="Metalloproteases ('zincins'), catalytic domain"/>
    <property type="match status" value="1"/>
</dbReference>
<dbReference type="InterPro" id="IPR027268">
    <property type="entry name" value="Peptidase_M4/M1_CTD_sf"/>
</dbReference>
<dbReference type="Pfam" id="PF01433">
    <property type="entry name" value="Peptidase_M1"/>
    <property type="match status" value="1"/>
</dbReference>
<keyword evidence="3" id="KW-0378">Hydrolase</keyword>
<feature type="non-terminal residue" evidence="3">
    <location>
        <position position="1"/>
    </location>
</feature>
<proteinExistence type="predicted"/>
<dbReference type="EMBL" id="UOEE01000329">
    <property type="protein sequence ID" value="VAW01902.1"/>
    <property type="molecule type" value="Genomic_DNA"/>
</dbReference>
<dbReference type="GO" id="GO:0008237">
    <property type="term" value="F:metallopeptidase activity"/>
    <property type="evidence" value="ECO:0007669"/>
    <property type="project" value="InterPro"/>
</dbReference>
<evidence type="ECO:0000313" key="3">
    <source>
        <dbReference type="EMBL" id="VAW01902.1"/>
    </source>
</evidence>
<name>A0A3B0SHL0_9ZZZZ</name>
<sequence length="380" mass="44566">NLTYSDRDKYGLISVIIHEVGHNFFPMMINSDERQWTWMDEGMNTFMQFRAEQEWDGEYPSRRGEPKSMIQYMKSERQVPIMTNSESLLQFGNNAYGKPAAALNILRETILGRENFDRAFIQYSKDWRMKRPTPYDFFRSMEEVSGTDLDWFWRGWFYSTDHVDISLDNITIGSINTGDPEIENPLARDKKGEEPLSLTVERNKSLPKLINQDRALVDYYNKNDKFTVTKADKKKYKGMLKGLKPWEREVLKNDQNFYFFEFSNVGGLVMPIILEVEYKNGSKEIFRMPAEIWRYNPKRVRRMIATNKEIVSATVDPSWETADTDVENNTFPRKIMPTRLEVIRGRKKQKNQMQKDELTVSQGSLTTRAAKKAPKGNDND</sequence>
<dbReference type="InterPro" id="IPR014782">
    <property type="entry name" value="Peptidase_M1_dom"/>
</dbReference>
<dbReference type="GO" id="GO:0008270">
    <property type="term" value="F:zinc ion binding"/>
    <property type="evidence" value="ECO:0007669"/>
    <property type="project" value="InterPro"/>
</dbReference>
<accession>A0A3B0SHL0</accession>
<gene>
    <name evidence="3" type="ORF">MNBD_ALPHA06-25</name>
</gene>
<feature type="region of interest" description="Disordered" evidence="1">
    <location>
        <begin position="345"/>
        <end position="380"/>
    </location>
</feature>
<organism evidence="3">
    <name type="scientific">hydrothermal vent metagenome</name>
    <dbReference type="NCBI Taxonomy" id="652676"/>
    <lineage>
        <taxon>unclassified sequences</taxon>
        <taxon>metagenomes</taxon>
        <taxon>ecological metagenomes</taxon>
    </lineage>
</organism>
<keyword evidence="3" id="KW-0031">Aminopeptidase</keyword>
<dbReference type="Gene3D" id="1.10.390.10">
    <property type="entry name" value="Neutral Protease Domain 2"/>
    <property type="match status" value="1"/>
</dbReference>